<dbReference type="RefSeq" id="WP_317489641.1">
    <property type="nucleotide sequence ID" value="NZ_CP136051.1"/>
</dbReference>
<reference evidence="11 12" key="1">
    <citation type="journal article" date="2023" name="Microbiol. Resour. Announc.">
        <title>Complete Genome Sequence of Imperialibacter roseus strain P4T.</title>
        <authorList>
            <person name="Tizabi D.R."/>
            <person name="Bachvaroff T."/>
            <person name="Hill R.T."/>
        </authorList>
    </citation>
    <scope>NUCLEOTIDE SEQUENCE [LARGE SCALE GENOMIC DNA]</scope>
    <source>
        <strain evidence="11 12">P4T</strain>
    </source>
</reference>
<dbReference type="EC" id="2.5.1.15" evidence="4 9"/>
<dbReference type="InterPro" id="IPR006390">
    <property type="entry name" value="DHP_synth_dom"/>
</dbReference>
<keyword evidence="5 9" id="KW-0808">Transferase</keyword>
<dbReference type="NCBIfam" id="TIGR01496">
    <property type="entry name" value="DHPS"/>
    <property type="match status" value="1"/>
</dbReference>
<dbReference type="Gene3D" id="3.20.20.20">
    <property type="entry name" value="Dihydropteroate synthase-like"/>
    <property type="match status" value="1"/>
</dbReference>
<evidence type="ECO:0000256" key="1">
    <source>
        <dbReference type="ARBA" id="ARBA00000012"/>
    </source>
</evidence>
<evidence type="ECO:0000256" key="3">
    <source>
        <dbReference type="ARBA" id="ARBA00004763"/>
    </source>
</evidence>
<dbReference type="CDD" id="cd00739">
    <property type="entry name" value="DHPS"/>
    <property type="match status" value="1"/>
</dbReference>
<proteinExistence type="inferred from homology"/>
<dbReference type="PANTHER" id="PTHR20941:SF1">
    <property type="entry name" value="FOLIC ACID SYNTHESIS PROTEIN FOL1"/>
    <property type="match status" value="1"/>
</dbReference>
<keyword evidence="6 9" id="KW-0479">Metal-binding</keyword>
<comment type="catalytic activity">
    <reaction evidence="1">
        <text>(7,8-dihydropterin-6-yl)methyl diphosphate + 4-aminobenzoate = 7,8-dihydropteroate + diphosphate</text>
        <dbReference type="Rhea" id="RHEA:19949"/>
        <dbReference type="ChEBI" id="CHEBI:17836"/>
        <dbReference type="ChEBI" id="CHEBI:17839"/>
        <dbReference type="ChEBI" id="CHEBI:33019"/>
        <dbReference type="ChEBI" id="CHEBI:72950"/>
        <dbReference type="EC" id="2.5.1.15"/>
    </reaction>
</comment>
<accession>A0ABZ0IPN4</accession>
<evidence type="ECO:0000256" key="5">
    <source>
        <dbReference type="ARBA" id="ARBA00022679"/>
    </source>
</evidence>
<dbReference type="EMBL" id="CP136051">
    <property type="protein sequence ID" value="WOK06949.1"/>
    <property type="molecule type" value="Genomic_DNA"/>
</dbReference>
<evidence type="ECO:0000256" key="8">
    <source>
        <dbReference type="ARBA" id="ARBA00022909"/>
    </source>
</evidence>
<comment type="function">
    <text evidence="9">Catalyzes the condensation of para-aminobenzoate (pABA) with 6-hydroxymethyl-7,8-dihydropterin diphosphate (DHPt-PP) to form 7,8-dihydropteroate (H2Pte), the immediate precursor of folate derivatives.</text>
</comment>
<evidence type="ECO:0000256" key="9">
    <source>
        <dbReference type="RuleBase" id="RU361205"/>
    </source>
</evidence>
<dbReference type="GO" id="GO:0004156">
    <property type="term" value="F:dihydropteroate synthase activity"/>
    <property type="evidence" value="ECO:0007669"/>
    <property type="project" value="UniProtKB-EC"/>
</dbReference>
<feature type="domain" description="Pterin-binding" evidence="10">
    <location>
        <begin position="26"/>
        <end position="278"/>
    </location>
</feature>
<comment type="pathway">
    <text evidence="3 9">Cofactor biosynthesis; tetrahydrofolate biosynthesis; 7,8-dihydrofolate from 2-amino-4-hydroxy-6-hydroxymethyl-7,8-dihydropteridine diphosphate and 4-aminobenzoate: step 1/2.</text>
</comment>
<evidence type="ECO:0000256" key="6">
    <source>
        <dbReference type="ARBA" id="ARBA00022723"/>
    </source>
</evidence>
<dbReference type="Proteomes" id="UP001302349">
    <property type="component" value="Chromosome"/>
</dbReference>
<gene>
    <name evidence="11" type="primary">folP</name>
    <name evidence="11" type="ORF">RT717_28195</name>
</gene>
<dbReference type="SUPFAM" id="SSF51717">
    <property type="entry name" value="Dihydropteroate synthetase-like"/>
    <property type="match status" value="1"/>
</dbReference>
<evidence type="ECO:0000259" key="10">
    <source>
        <dbReference type="PROSITE" id="PS50972"/>
    </source>
</evidence>
<dbReference type="PROSITE" id="PS50972">
    <property type="entry name" value="PTERIN_BINDING"/>
    <property type="match status" value="1"/>
</dbReference>
<dbReference type="PROSITE" id="PS00792">
    <property type="entry name" value="DHPS_1"/>
    <property type="match status" value="1"/>
</dbReference>
<keyword evidence="8 9" id="KW-0289">Folate biosynthesis</keyword>
<comment type="cofactor">
    <cofactor evidence="2 9">
        <name>Mg(2+)</name>
        <dbReference type="ChEBI" id="CHEBI:18420"/>
    </cofactor>
</comment>
<keyword evidence="7 9" id="KW-0460">Magnesium</keyword>
<dbReference type="InterPro" id="IPR011005">
    <property type="entry name" value="Dihydropteroate_synth-like_sf"/>
</dbReference>
<evidence type="ECO:0000256" key="4">
    <source>
        <dbReference type="ARBA" id="ARBA00012458"/>
    </source>
</evidence>
<comment type="similarity">
    <text evidence="9">Belongs to the DHPS family.</text>
</comment>
<keyword evidence="12" id="KW-1185">Reference proteome</keyword>
<evidence type="ECO:0000313" key="11">
    <source>
        <dbReference type="EMBL" id="WOK06949.1"/>
    </source>
</evidence>
<protein>
    <recommendedName>
        <fullName evidence="4 9">Dihydropteroate synthase</fullName>
        <shortName evidence="9">DHPS</shortName>
        <ecNumber evidence="4 9">2.5.1.15</ecNumber>
    </recommendedName>
    <alternativeName>
        <fullName evidence="9">Dihydropteroate pyrophosphorylase</fullName>
    </alternativeName>
</protein>
<evidence type="ECO:0000313" key="12">
    <source>
        <dbReference type="Proteomes" id="UP001302349"/>
    </source>
</evidence>
<evidence type="ECO:0000256" key="7">
    <source>
        <dbReference type="ARBA" id="ARBA00022842"/>
    </source>
</evidence>
<organism evidence="11 12">
    <name type="scientific">Imperialibacter roseus</name>
    <dbReference type="NCBI Taxonomy" id="1324217"/>
    <lineage>
        <taxon>Bacteria</taxon>
        <taxon>Pseudomonadati</taxon>
        <taxon>Bacteroidota</taxon>
        <taxon>Cytophagia</taxon>
        <taxon>Cytophagales</taxon>
        <taxon>Flammeovirgaceae</taxon>
        <taxon>Imperialibacter</taxon>
    </lineage>
</organism>
<dbReference type="Pfam" id="PF00809">
    <property type="entry name" value="Pterin_bind"/>
    <property type="match status" value="1"/>
</dbReference>
<dbReference type="InterPro" id="IPR045031">
    <property type="entry name" value="DHP_synth-like"/>
</dbReference>
<dbReference type="PANTHER" id="PTHR20941">
    <property type="entry name" value="FOLATE SYNTHESIS PROTEINS"/>
    <property type="match status" value="1"/>
</dbReference>
<evidence type="ECO:0000256" key="2">
    <source>
        <dbReference type="ARBA" id="ARBA00001946"/>
    </source>
</evidence>
<dbReference type="InterPro" id="IPR000489">
    <property type="entry name" value="Pterin-binding_dom"/>
</dbReference>
<name>A0ABZ0IPN4_9BACT</name>
<sequence>MLSIHKPFDAKRSIEVRGQIISLESPCVMGIVNFTPDSFYDGGRLKSDSDILALAERHLTNGATFLDIGGYSSRPDADHISEEEEQRRVGHVVATVIRQFPQAILSVDTFRAAVAKAALDAGAQMINDISGGELDAEMFSLVAERNVPYILMHMKGIPQTMKQMSDYEDVLQEVCDYFSSKLNYLRSNGVKDIIIDPGFGFAKGPTVGFELLAKMSFLKALGAPVMVGLSRKSMIYKTLEINAEEALNGTTALHMIALENGANILRVHDTKEAIEAIELYRRVYT</sequence>